<feature type="modified residue" description="4-aspartylphosphate" evidence="1">
    <location>
        <position position="53"/>
    </location>
</feature>
<dbReference type="Pfam" id="PF00072">
    <property type="entry name" value="Response_reg"/>
    <property type="match status" value="1"/>
</dbReference>
<proteinExistence type="predicted"/>
<dbReference type="RefSeq" id="WP_123475403.1">
    <property type="nucleotide sequence ID" value="NZ_MOAZ01000006.1"/>
</dbReference>
<keyword evidence="1" id="KW-0597">Phosphoprotein</keyword>
<feature type="domain" description="Response regulatory" evidence="2">
    <location>
        <begin position="3"/>
        <end position="130"/>
    </location>
</feature>
<dbReference type="InterPro" id="IPR011006">
    <property type="entry name" value="CheY-like_superfamily"/>
</dbReference>
<protein>
    <recommendedName>
        <fullName evidence="2">Response regulatory domain-containing protein</fullName>
    </recommendedName>
</protein>
<organism evidence="3 4">
    <name type="scientific">Pseudomonas canadensis</name>
    <dbReference type="NCBI Taxonomy" id="915099"/>
    <lineage>
        <taxon>Bacteria</taxon>
        <taxon>Pseudomonadati</taxon>
        <taxon>Pseudomonadota</taxon>
        <taxon>Gammaproteobacteria</taxon>
        <taxon>Pseudomonadales</taxon>
        <taxon>Pseudomonadaceae</taxon>
        <taxon>Pseudomonas</taxon>
    </lineage>
</organism>
<reference evidence="3 4" key="1">
    <citation type="submission" date="2016-10" db="EMBL/GenBank/DDBJ databases">
        <title>Comparative genome analysis of multiple Pseudomonas spp. focuses on biocontrol and plant growth promoting traits.</title>
        <authorList>
            <person name="Tao X.-Y."/>
            <person name="Taylor C.G."/>
        </authorList>
    </citation>
    <scope>NUCLEOTIDE SEQUENCE [LARGE SCALE GENOMIC DNA]</scope>
    <source>
        <strain evidence="3 4">36C8</strain>
    </source>
</reference>
<dbReference type="Proteomes" id="UP000283389">
    <property type="component" value="Unassembled WGS sequence"/>
</dbReference>
<dbReference type="GO" id="GO:0009116">
    <property type="term" value="P:nucleoside metabolic process"/>
    <property type="evidence" value="ECO:0007669"/>
    <property type="project" value="InterPro"/>
</dbReference>
<evidence type="ECO:0000256" key="1">
    <source>
        <dbReference type="PROSITE-ProRule" id="PRU00169"/>
    </source>
</evidence>
<dbReference type="PANTHER" id="PTHR46832:SF1">
    <property type="entry name" value="5'-METHYLTHIOADENOSINE_S-ADENOSYLHOMOCYSTEINE NUCLEOSIDASE"/>
    <property type="match status" value="1"/>
</dbReference>
<dbReference type="GO" id="GO:0008930">
    <property type="term" value="F:methylthioadenosine nucleosidase activity"/>
    <property type="evidence" value="ECO:0007669"/>
    <property type="project" value="TreeGrafter"/>
</dbReference>
<dbReference type="SUPFAM" id="SSF52172">
    <property type="entry name" value="CheY-like"/>
    <property type="match status" value="1"/>
</dbReference>
<dbReference type="InterPro" id="IPR000845">
    <property type="entry name" value="Nucleoside_phosphorylase_d"/>
</dbReference>
<dbReference type="AlphaFoldDB" id="A0A423FBW8"/>
<dbReference type="GO" id="GO:0019284">
    <property type="term" value="P:L-methionine salvage from S-adenosylmethionine"/>
    <property type="evidence" value="ECO:0007669"/>
    <property type="project" value="TreeGrafter"/>
</dbReference>
<dbReference type="GO" id="GO:0008782">
    <property type="term" value="F:adenosylhomocysteine nucleosidase activity"/>
    <property type="evidence" value="ECO:0007669"/>
    <property type="project" value="TreeGrafter"/>
</dbReference>
<dbReference type="Gene3D" id="3.40.50.2300">
    <property type="match status" value="1"/>
</dbReference>
<comment type="caution">
    <text evidence="3">The sequence shown here is derived from an EMBL/GenBank/DDBJ whole genome shotgun (WGS) entry which is preliminary data.</text>
</comment>
<dbReference type="InterPro" id="IPR001789">
    <property type="entry name" value="Sig_transdc_resp-reg_receiver"/>
</dbReference>
<dbReference type="GO" id="GO:0005829">
    <property type="term" value="C:cytosol"/>
    <property type="evidence" value="ECO:0007669"/>
    <property type="project" value="TreeGrafter"/>
</dbReference>
<dbReference type="SUPFAM" id="SSF53167">
    <property type="entry name" value="Purine and uridine phosphorylases"/>
    <property type="match status" value="1"/>
</dbReference>
<evidence type="ECO:0000313" key="4">
    <source>
        <dbReference type="Proteomes" id="UP000283389"/>
    </source>
</evidence>
<dbReference type="Pfam" id="PF01048">
    <property type="entry name" value="PNP_UDP_1"/>
    <property type="match status" value="1"/>
</dbReference>
<accession>A0A423FBW8</accession>
<dbReference type="PROSITE" id="PS50110">
    <property type="entry name" value="RESPONSE_REGULATORY"/>
    <property type="match status" value="1"/>
</dbReference>
<name>A0A423FBW8_9PSED</name>
<evidence type="ECO:0000313" key="3">
    <source>
        <dbReference type="EMBL" id="ROM54153.1"/>
    </source>
</evidence>
<dbReference type="InterPro" id="IPR035994">
    <property type="entry name" value="Nucleoside_phosphorylase_sf"/>
</dbReference>
<dbReference type="EMBL" id="MOAZ01000006">
    <property type="protein sequence ID" value="ROM54153.1"/>
    <property type="molecule type" value="Genomic_DNA"/>
</dbReference>
<dbReference type="Gene3D" id="3.40.50.1580">
    <property type="entry name" value="Nucleoside phosphorylase domain"/>
    <property type="match status" value="1"/>
</dbReference>
<sequence>MRTLIVDDQYEGKSKVIIGILKKLGVADFHLVTSVKDALRSMTEEKFDLMLLDLQIPEVLGDDSHLRGGMQLVEQIEVRSSINKPTSIVAITSHQSAYDDSLDFFQARGWTLLLGVDDTDRLESILKTRISHLSNEKDREFDVAIITALHVPELQKILDLPYSFKQYSVSGGDNVYHIGEFVDLSGAKRSILATAAPHMGMAAAAAITATICVRFKPKLVIMTGIAAGVAGDTDIGDILVADPCWDWGSGKLTVKDEKVVFLSAPTQIPLDSSIRKTFQTIIANKLYVNDIYSSWKETKRPPNEPKVILGPVATGSVVLEDPVTLATIQSQNRKAIGVEMEAFGVMSAAYYSGEPRPKALAIKSVCDFADPTKNNAWQAYAAFTSAQIAHQYLTKHFNFGA</sequence>
<gene>
    <name evidence="3" type="ORF">BK649_11070</name>
</gene>
<evidence type="ECO:0000259" key="2">
    <source>
        <dbReference type="PROSITE" id="PS50110"/>
    </source>
</evidence>
<dbReference type="PANTHER" id="PTHR46832">
    <property type="entry name" value="5'-METHYLTHIOADENOSINE/S-ADENOSYLHOMOCYSTEINE NUCLEOSIDASE"/>
    <property type="match status" value="1"/>
</dbReference>
<dbReference type="GO" id="GO:0000160">
    <property type="term" value="P:phosphorelay signal transduction system"/>
    <property type="evidence" value="ECO:0007669"/>
    <property type="project" value="InterPro"/>
</dbReference>